<dbReference type="PROSITE" id="PS50931">
    <property type="entry name" value="HTH_LYSR"/>
    <property type="match status" value="1"/>
</dbReference>
<dbReference type="EMBL" id="JBIAXI010000002">
    <property type="protein sequence ID" value="MFF4772004.1"/>
    <property type="molecule type" value="Genomic_DNA"/>
</dbReference>
<dbReference type="Gene3D" id="1.10.10.10">
    <property type="entry name" value="Winged helix-like DNA-binding domain superfamily/Winged helix DNA-binding domain"/>
    <property type="match status" value="1"/>
</dbReference>
<dbReference type="PANTHER" id="PTHR30346">
    <property type="entry name" value="TRANSCRIPTIONAL DUAL REGULATOR HCAR-RELATED"/>
    <property type="match status" value="1"/>
</dbReference>
<name>A0ABW6UY74_MICFU</name>
<keyword evidence="2" id="KW-0805">Transcription regulation</keyword>
<evidence type="ECO:0000256" key="1">
    <source>
        <dbReference type="ARBA" id="ARBA00009437"/>
    </source>
</evidence>
<evidence type="ECO:0000313" key="6">
    <source>
        <dbReference type="EMBL" id="MFF4772004.1"/>
    </source>
</evidence>
<evidence type="ECO:0000259" key="5">
    <source>
        <dbReference type="PROSITE" id="PS50931"/>
    </source>
</evidence>
<keyword evidence="4" id="KW-0804">Transcription</keyword>
<evidence type="ECO:0000256" key="2">
    <source>
        <dbReference type="ARBA" id="ARBA00023015"/>
    </source>
</evidence>
<feature type="domain" description="HTH lysR-type" evidence="5">
    <location>
        <begin position="1"/>
        <end position="43"/>
    </location>
</feature>
<evidence type="ECO:0000313" key="7">
    <source>
        <dbReference type="Proteomes" id="UP001602119"/>
    </source>
</evidence>
<reference evidence="6 7" key="1">
    <citation type="submission" date="2024-10" db="EMBL/GenBank/DDBJ databases">
        <title>The Natural Products Discovery Center: Release of the First 8490 Sequenced Strains for Exploring Actinobacteria Biosynthetic Diversity.</title>
        <authorList>
            <person name="Kalkreuter E."/>
            <person name="Kautsar S.A."/>
            <person name="Yang D."/>
            <person name="Bader C.D."/>
            <person name="Teijaro C.N."/>
            <person name="Fluegel L."/>
            <person name="Davis C.M."/>
            <person name="Simpson J.R."/>
            <person name="Lauterbach L."/>
            <person name="Steele A.D."/>
            <person name="Gui C."/>
            <person name="Meng S."/>
            <person name="Li G."/>
            <person name="Viehrig K."/>
            <person name="Ye F."/>
            <person name="Su P."/>
            <person name="Kiefer A.F."/>
            <person name="Nichols A."/>
            <person name="Cepeda A.J."/>
            <person name="Yan W."/>
            <person name="Fan B."/>
            <person name="Jiang Y."/>
            <person name="Adhikari A."/>
            <person name="Zheng C.-J."/>
            <person name="Schuster L."/>
            <person name="Cowan T.M."/>
            <person name="Smanski M.J."/>
            <person name="Chevrette M.G."/>
            <person name="De Carvalho L.P.S."/>
            <person name="Shen B."/>
        </authorList>
    </citation>
    <scope>NUCLEOTIDE SEQUENCE [LARGE SCALE GENOMIC DNA]</scope>
    <source>
        <strain evidence="6 7">NPDC001281</strain>
    </source>
</reference>
<dbReference type="InterPro" id="IPR000847">
    <property type="entry name" value="LysR_HTH_N"/>
</dbReference>
<evidence type="ECO:0000256" key="4">
    <source>
        <dbReference type="ARBA" id="ARBA00023163"/>
    </source>
</evidence>
<dbReference type="InterPro" id="IPR036388">
    <property type="entry name" value="WH-like_DNA-bd_sf"/>
</dbReference>
<dbReference type="InterPro" id="IPR036390">
    <property type="entry name" value="WH_DNA-bd_sf"/>
</dbReference>
<protein>
    <submittedName>
        <fullName evidence="6">LysR family transcriptional regulator</fullName>
    </submittedName>
</protein>
<proteinExistence type="inferred from homology"/>
<accession>A0ABW6UY74</accession>
<gene>
    <name evidence="6" type="ORF">ACFY05_04025</name>
</gene>
<comment type="similarity">
    <text evidence="1">Belongs to the LysR transcriptional regulatory family.</text>
</comment>
<dbReference type="PRINTS" id="PR00039">
    <property type="entry name" value="HTHLYSR"/>
</dbReference>
<dbReference type="SUPFAM" id="SSF46785">
    <property type="entry name" value="Winged helix' DNA-binding domain"/>
    <property type="match status" value="1"/>
</dbReference>
<sequence length="57" mass="6360">MDLNMLRQFLVVARLEHLSRAADELHVAQPSLSRTIARLESELASRWSSPANSAASR</sequence>
<keyword evidence="7" id="KW-1185">Reference proteome</keyword>
<dbReference type="Pfam" id="PF00126">
    <property type="entry name" value="HTH_1"/>
    <property type="match status" value="1"/>
</dbReference>
<dbReference type="PANTHER" id="PTHR30346:SF28">
    <property type="entry name" value="HTH-TYPE TRANSCRIPTIONAL REGULATOR CYNR"/>
    <property type="match status" value="1"/>
</dbReference>
<comment type="caution">
    <text evidence="6">The sequence shown here is derived from an EMBL/GenBank/DDBJ whole genome shotgun (WGS) entry which is preliminary data.</text>
</comment>
<dbReference type="Proteomes" id="UP001602119">
    <property type="component" value="Unassembled WGS sequence"/>
</dbReference>
<evidence type="ECO:0000256" key="3">
    <source>
        <dbReference type="ARBA" id="ARBA00023125"/>
    </source>
</evidence>
<dbReference type="RefSeq" id="WP_387340561.1">
    <property type="nucleotide sequence ID" value="NZ_JBIAXI010000002.1"/>
</dbReference>
<organism evidence="6 7">
    <name type="scientific">Microtetraspora fusca</name>
    <dbReference type="NCBI Taxonomy" id="1997"/>
    <lineage>
        <taxon>Bacteria</taxon>
        <taxon>Bacillati</taxon>
        <taxon>Actinomycetota</taxon>
        <taxon>Actinomycetes</taxon>
        <taxon>Streptosporangiales</taxon>
        <taxon>Streptosporangiaceae</taxon>
        <taxon>Microtetraspora</taxon>
    </lineage>
</organism>
<keyword evidence="3" id="KW-0238">DNA-binding</keyword>